<gene>
    <name evidence="7" type="primary">lat</name>
    <name evidence="7" type="ORF">KS4_05960</name>
</gene>
<dbReference type="InterPro" id="IPR015422">
    <property type="entry name" value="PyrdxlP-dep_Trfase_small"/>
</dbReference>
<dbReference type="Gene3D" id="3.40.640.10">
    <property type="entry name" value="Type I PLP-dependent aspartate aminotransferase-like (Major domain)"/>
    <property type="match status" value="1"/>
</dbReference>
<name>A0A517YQS3_9BACT</name>
<dbReference type="Gene3D" id="3.90.1150.10">
    <property type="entry name" value="Aspartate Aminotransferase, domain 1"/>
    <property type="match status" value="1"/>
</dbReference>
<dbReference type="InterPro" id="IPR005814">
    <property type="entry name" value="Aminotrans_3"/>
</dbReference>
<dbReference type="GO" id="GO:0009450">
    <property type="term" value="P:gamma-aminobutyric acid catabolic process"/>
    <property type="evidence" value="ECO:0007669"/>
    <property type="project" value="TreeGrafter"/>
</dbReference>
<keyword evidence="5 6" id="KW-0663">Pyridoxal phosphate</keyword>
<evidence type="ECO:0000256" key="2">
    <source>
        <dbReference type="ARBA" id="ARBA00008954"/>
    </source>
</evidence>
<dbReference type="EC" id="2.6.1.36" evidence="7"/>
<accession>A0A517YQS3</accession>
<reference evidence="7 8" key="1">
    <citation type="submission" date="2019-02" db="EMBL/GenBank/DDBJ databases">
        <title>Deep-cultivation of Planctomycetes and their phenomic and genomic characterization uncovers novel biology.</title>
        <authorList>
            <person name="Wiegand S."/>
            <person name="Jogler M."/>
            <person name="Boedeker C."/>
            <person name="Pinto D."/>
            <person name="Vollmers J."/>
            <person name="Rivas-Marin E."/>
            <person name="Kohn T."/>
            <person name="Peeters S.H."/>
            <person name="Heuer A."/>
            <person name="Rast P."/>
            <person name="Oberbeckmann S."/>
            <person name="Bunk B."/>
            <person name="Jeske O."/>
            <person name="Meyerdierks A."/>
            <person name="Storesund J.E."/>
            <person name="Kallscheuer N."/>
            <person name="Luecker S."/>
            <person name="Lage O.M."/>
            <person name="Pohl T."/>
            <person name="Merkel B.J."/>
            <person name="Hornburger P."/>
            <person name="Mueller R.-W."/>
            <person name="Bruemmer F."/>
            <person name="Labrenz M."/>
            <person name="Spormann A.M."/>
            <person name="Op den Camp H."/>
            <person name="Overmann J."/>
            <person name="Amann R."/>
            <person name="Jetten M.S.M."/>
            <person name="Mascher T."/>
            <person name="Medema M.H."/>
            <person name="Devos D.P."/>
            <person name="Kaster A.-K."/>
            <person name="Ovreas L."/>
            <person name="Rohde M."/>
            <person name="Galperin M.Y."/>
            <person name="Jogler C."/>
        </authorList>
    </citation>
    <scope>NUCLEOTIDE SEQUENCE [LARGE SCALE GENOMIC DNA]</scope>
    <source>
        <strain evidence="7 8">KS4</strain>
    </source>
</reference>
<evidence type="ECO:0000313" key="8">
    <source>
        <dbReference type="Proteomes" id="UP000317369"/>
    </source>
</evidence>
<dbReference type="InterPro" id="IPR015421">
    <property type="entry name" value="PyrdxlP-dep_Trfase_major"/>
</dbReference>
<evidence type="ECO:0000256" key="5">
    <source>
        <dbReference type="ARBA" id="ARBA00022898"/>
    </source>
</evidence>
<dbReference type="InterPro" id="IPR015424">
    <property type="entry name" value="PyrdxlP-dep_Trfase"/>
</dbReference>
<keyword evidence="4 7" id="KW-0808">Transferase</keyword>
<dbReference type="Pfam" id="PF00202">
    <property type="entry name" value="Aminotran_3"/>
    <property type="match status" value="1"/>
</dbReference>
<dbReference type="RefSeq" id="WP_145074357.1">
    <property type="nucleotide sequence ID" value="NZ_CP036425.1"/>
</dbReference>
<evidence type="ECO:0000313" key="7">
    <source>
        <dbReference type="EMBL" id="QDU32564.1"/>
    </source>
</evidence>
<dbReference type="PANTHER" id="PTHR43206">
    <property type="entry name" value="AMINOTRANSFERASE"/>
    <property type="match status" value="1"/>
</dbReference>
<organism evidence="7 8">
    <name type="scientific">Poriferisphaera corsica</name>
    <dbReference type="NCBI Taxonomy" id="2528020"/>
    <lineage>
        <taxon>Bacteria</taxon>
        <taxon>Pseudomonadati</taxon>
        <taxon>Planctomycetota</taxon>
        <taxon>Phycisphaerae</taxon>
        <taxon>Phycisphaerales</taxon>
        <taxon>Phycisphaeraceae</taxon>
        <taxon>Poriferisphaera</taxon>
    </lineage>
</organism>
<dbReference type="GO" id="GO:0045484">
    <property type="term" value="F:L-lysine 6-transaminase activity"/>
    <property type="evidence" value="ECO:0007669"/>
    <property type="project" value="UniProtKB-EC"/>
</dbReference>
<dbReference type="KEGG" id="pcor:KS4_05960"/>
<sequence length="443" mass="49915">MTTQTTSLPGPKSQQVLDELQKYIIVDPHPYAVDLAASKGMYMATVDGDMLFDWGGYYGAKLLSHNHPGLFEEDYLKELTMVANHKIANPDFLTPQCLAYYRLMRGMAPKCMENPNLELYVVNSGAEAVENMLKYLINMHDAKRKAQGRTPGIRRFVYFDCAFHGRTVFALNITQLRHDPVMTKGFKGMVPANIEIPFPAIDNSQPEEENIQKTEQALNFLEAQLKLFGDEIVGIIFEPIQGAGGHRIALPDFYRKLSELAHKYDTYLGVDEVQTAGGQTGSMFCMDHFDLPYPPQAIAVAKKFGNGVLYMKESMTDEGVLDSTWGGSLVDMVRFSQEMKIIEREGLVEQVPEKEKHFVALLNDLCDKYPDIIYNVRGMGVYQGISFHNVADKGKFVGRMLHEQQTILIGAGTDTIRFRPPIDVTIEDMDLLHEKFEAVLSTF</sequence>
<evidence type="ECO:0000256" key="4">
    <source>
        <dbReference type="ARBA" id="ARBA00022679"/>
    </source>
</evidence>
<evidence type="ECO:0000256" key="3">
    <source>
        <dbReference type="ARBA" id="ARBA00022576"/>
    </source>
</evidence>
<dbReference type="GO" id="GO:0030170">
    <property type="term" value="F:pyridoxal phosphate binding"/>
    <property type="evidence" value="ECO:0007669"/>
    <property type="project" value="InterPro"/>
</dbReference>
<comment type="similarity">
    <text evidence="2 6">Belongs to the class-III pyridoxal-phosphate-dependent aminotransferase family.</text>
</comment>
<evidence type="ECO:0000256" key="6">
    <source>
        <dbReference type="RuleBase" id="RU003560"/>
    </source>
</evidence>
<protein>
    <submittedName>
        <fullName evidence="7">Putative L-lysine-epsilon aminotransferase</fullName>
        <ecNumber evidence="7">2.6.1.36</ecNumber>
    </submittedName>
</protein>
<dbReference type="EMBL" id="CP036425">
    <property type="protein sequence ID" value="QDU32564.1"/>
    <property type="molecule type" value="Genomic_DNA"/>
</dbReference>
<evidence type="ECO:0000256" key="1">
    <source>
        <dbReference type="ARBA" id="ARBA00001933"/>
    </source>
</evidence>
<dbReference type="SUPFAM" id="SSF53383">
    <property type="entry name" value="PLP-dependent transferases"/>
    <property type="match status" value="1"/>
</dbReference>
<keyword evidence="3 7" id="KW-0032">Aminotransferase</keyword>
<dbReference type="AlphaFoldDB" id="A0A517YQS3"/>
<dbReference type="PANTHER" id="PTHR43206:SF2">
    <property type="entry name" value="4-AMINOBUTYRATE AMINOTRANSFERASE GABT"/>
    <property type="match status" value="1"/>
</dbReference>
<dbReference type="OrthoDB" id="9801834at2"/>
<proteinExistence type="inferred from homology"/>
<comment type="cofactor">
    <cofactor evidence="1">
        <name>pyridoxal 5'-phosphate</name>
        <dbReference type="ChEBI" id="CHEBI:597326"/>
    </cofactor>
</comment>
<dbReference type="PIRSF" id="PIRSF000521">
    <property type="entry name" value="Transaminase_4ab_Lys_Orn"/>
    <property type="match status" value="1"/>
</dbReference>
<dbReference type="Proteomes" id="UP000317369">
    <property type="component" value="Chromosome"/>
</dbReference>
<keyword evidence="8" id="KW-1185">Reference proteome</keyword>